<feature type="compositionally biased region" description="Low complexity" evidence="1">
    <location>
        <begin position="594"/>
        <end position="605"/>
    </location>
</feature>
<evidence type="ECO:0000313" key="2">
    <source>
        <dbReference type="EMBL" id="GLI61489.1"/>
    </source>
</evidence>
<sequence>MLYSSVYSGIMSRLFDFPLPRPRALPMHIHTYIHTHTYTQARRLVSQALRRNISRGENNLALAEKLQQYLGLLRNELARVRQGDVLLATKILDAHRARTTAATSAATGAAVAVAVAPAPVHSSAAELPLPSPPPPREEQRSVGSLFSGQVPGPPTVVSGMLPAPPGDVAKVNRKPSSGGRGGHVEAVTCTATSAVHGAAGDSGLRGPGSPAFTPAAIALSAHHVGNAVAADAASSTSGSSISTSSPTSSPTSSLTANASSSREESIQGTTVQDQAEWEGEVCNGINGKMSDHGNIVSINRGGGSHVCSGGGGGGGGSDCGPDAASGLSRLFSRTRVLELPGDDTAVATGPQHFAPPQPSASTPLTSPLTTRSASLSSTADVDPPLFVAIAGYDTVCDADTPTAAAGAAAAAIVQGHDGGDSGGDGDGDGRPTAAGVSGPSSETTAAGSSCGGDLGSGTAAASGTQRLGLDAVRRLSDDSESARSTLMGLLSPAGAIPGPLQLAAAATAGSEAVSGYGSSPGYADSKWRGGGGGEHSGGREARAHSGRGGGNDDTQGNARAVVGGCSGSHPRTGTERIHPDELAAPTEPVPPSTSPTSPTSLSSSSEGLYALAGERVPSRRMRIQAPSASAAATKAAVAAAAADAAAAAADCVIGQGPPHASDRAGGEPATTGRELRALMVLLASMVSELRRRGYVGCEEQMDLAAAQLEQLLALSRGEVAAAAAAAAATARGRRSSPR</sequence>
<evidence type="ECO:0000256" key="1">
    <source>
        <dbReference type="SAM" id="MobiDB-lite"/>
    </source>
</evidence>
<protein>
    <submittedName>
        <fullName evidence="2">Uncharacterized protein</fullName>
    </submittedName>
</protein>
<feature type="compositionally biased region" description="Low complexity" evidence="1">
    <location>
        <begin position="235"/>
        <end position="260"/>
    </location>
</feature>
<reference evidence="2 3" key="1">
    <citation type="journal article" date="2023" name="IScience">
        <title>Expanded male sex-determining region conserved during the evolution of homothallism in the green alga Volvox.</title>
        <authorList>
            <person name="Yamamoto K."/>
            <person name="Matsuzaki R."/>
            <person name="Mahakham W."/>
            <person name="Heman W."/>
            <person name="Sekimoto H."/>
            <person name="Kawachi M."/>
            <person name="Minakuchi Y."/>
            <person name="Toyoda A."/>
            <person name="Nozaki H."/>
        </authorList>
    </citation>
    <scope>NUCLEOTIDE SEQUENCE [LARGE SCALE GENOMIC DNA]</scope>
    <source>
        <strain evidence="2 3">NIES-4468</strain>
    </source>
</reference>
<feature type="region of interest" description="Disordered" evidence="1">
    <location>
        <begin position="123"/>
        <end position="184"/>
    </location>
</feature>
<feature type="region of interest" description="Disordered" evidence="1">
    <location>
        <begin position="342"/>
        <end position="377"/>
    </location>
</feature>
<evidence type="ECO:0000313" key="3">
    <source>
        <dbReference type="Proteomes" id="UP001165090"/>
    </source>
</evidence>
<feature type="compositionally biased region" description="Low complexity" evidence="1">
    <location>
        <begin position="359"/>
        <end position="377"/>
    </location>
</feature>
<feature type="compositionally biased region" description="Polar residues" evidence="1">
    <location>
        <begin position="438"/>
        <end position="447"/>
    </location>
</feature>
<comment type="caution">
    <text evidence="2">The sequence shown here is derived from an EMBL/GenBank/DDBJ whole genome shotgun (WGS) entry which is preliminary data.</text>
</comment>
<dbReference type="Proteomes" id="UP001165090">
    <property type="component" value="Unassembled WGS sequence"/>
</dbReference>
<keyword evidence="3" id="KW-1185">Reference proteome</keyword>
<feature type="region of interest" description="Disordered" evidence="1">
    <location>
        <begin position="416"/>
        <end position="461"/>
    </location>
</feature>
<accession>A0ABQ5RW89</accession>
<gene>
    <name evidence="2" type="ORF">VaNZ11_003886</name>
</gene>
<feature type="region of interest" description="Disordered" evidence="1">
    <location>
        <begin position="512"/>
        <end position="606"/>
    </location>
</feature>
<name>A0ABQ5RW89_9CHLO</name>
<organism evidence="2 3">
    <name type="scientific">Volvox africanus</name>
    <dbReference type="NCBI Taxonomy" id="51714"/>
    <lineage>
        <taxon>Eukaryota</taxon>
        <taxon>Viridiplantae</taxon>
        <taxon>Chlorophyta</taxon>
        <taxon>core chlorophytes</taxon>
        <taxon>Chlorophyceae</taxon>
        <taxon>CS clade</taxon>
        <taxon>Chlamydomonadales</taxon>
        <taxon>Volvocaceae</taxon>
        <taxon>Volvox</taxon>
    </lineage>
</organism>
<feature type="compositionally biased region" description="Basic and acidic residues" evidence="1">
    <location>
        <begin position="572"/>
        <end position="581"/>
    </location>
</feature>
<feature type="region of interest" description="Disordered" evidence="1">
    <location>
        <begin position="235"/>
        <end position="277"/>
    </location>
</feature>
<proteinExistence type="predicted"/>
<dbReference type="EMBL" id="BSDZ01000010">
    <property type="protein sequence ID" value="GLI61489.1"/>
    <property type="molecule type" value="Genomic_DNA"/>
</dbReference>